<organism evidence="1 2">
    <name type="scientific">Acetobacter pomorum</name>
    <dbReference type="NCBI Taxonomy" id="65959"/>
    <lineage>
        <taxon>Bacteria</taxon>
        <taxon>Pseudomonadati</taxon>
        <taxon>Pseudomonadota</taxon>
        <taxon>Alphaproteobacteria</taxon>
        <taxon>Acetobacterales</taxon>
        <taxon>Acetobacteraceae</taxon>
        <taxon>Acetobacter</taxon>
    </lineage>
</organism>
<reference evidence="1 2" key="1">
    <citation type="submission" date="2017-10" db="EMBL/GenBank/DDBJ databases">
        <title>Genomic analysis of the genus Acetobacter.</title>
        <authorList>
            <person name="Kim K.H."/>
            <person name="Chun B.H."/>
            <person name="Son A.R."/>
            <person name="Jeon C.O."/>
        </authorList>
    </citation>
    <scope>NUCLEOTIDE SEQUENCE [LARGE SCALE GENOMIC DNA]</scope>
    <source>
        <strain evidence="1 2">LHT 2458</strain>
    </source>
</reference>
<name>A0A2G4RD95_9PROT</name>
<evidence type="ECO:0000313" key="1">
    <source>
        <dbReference type="EMBL" id="PHY94528.1"/>
    </source>
</evidence>
<proteinExistence type="predicted"/>
<sequence>MDLRTFRLSAATPKKVMAFGFTDMPMTFPSAAPRRASPATASPVRCVSHDIASASGARSDM</sequence>
<keyword evidence="2" id="KW-1185">Reference proteome</keyword>
<gene>
    <name evidence="1" type="ORF">CSR02_05840</name>
</gene>
<accession>A0A2G4RD95</accession>
<dbReference type="AlphaFoldDB" id="A0A2G4RD95"/>
<dbReference type="EMBL" id="PEBQ01000089">
    <property type="protein sequence ID" value="PHY94528.1"/>
    <property type="molecule type" value="Genomic_DNA"/>
</dbReference>
<evidence type="ECO:0000313" key="2">
    <source>
        <dbReference type="Proteomes" id="UP000228751"/>
    </source>
</evidence>
<protein>
    <submittedName>
        <fullName evidence="1">Uncharacterized protein</fullName>
    </submittedName>
</protein>
<comment type="caution">
    <text evidence="1">The sequence shown here is derived from an EMBL/GenBank/DDBJ whole genome shotgun (WGS) entry which is preliminary data.</text>
</comment>
<dbReference type="Proteomes" id="UP000228751">
    <property type="component" value="Unassembled WGS sequence"/>
</dbReference>